<dbReference type="GO" id="GO:0046872">
    <property type="term" value="F:metal ion binding"/>
    <property type="evidence" value="ECO:0007669"/>
    <property type="project" value="UniProtKB-KW"/>
</dbReference>
<feature type="binding site" evidence="11">
    <location>
        <position position="228"/>
    </location>
    <ligand>
        <name>CTP</name>
        <dbReference type="ChEBI" id="CHEBI:37563"/>
        <note>allosteric inhibitor</note>
    </ligand>
</feature>
<comment type="catalytic activity">
    <reaction evidence="10 11">
        <text>UTP + L-glutamine + ATP + H2O = CTP + L-glutamate + ADP + phosphate + 2 H(+)</text>
        <dbReference type="Rhea" id="RHEA:26426"/>
        <dbReference type="ChEBI" id="CHEBI:15377"/>
        <dbReference type="ChEBI" id="CHEBI:15378"/>
        <dbReference type="ChEBI" id="CHEBI:29985"/>
        <dbReference type="ChEBI" id="CHEBI:30616"/>
        <dbReference type="ChEBI" id="CHEBI:37563"/>
        <dbReference type="ChEBI" id="CHEBI:43474"/>
        <dbReference type="ChEBI" id="CHEBI:46398"/>
        <dbReference type="ChEBI" id="CHEBI:58359"/>
        <dbReference type="ChEBI" id="CHEBI:456216"/>
        <dbReference type="EC" id="6.3.4.2"/>
    </reaction>
</comment>
<evidence type="ECO:0000313" key="14">
    <source>
        <dbReference type="EMBL" id="MDV0444436.1"/>
    </source>
</evidence>
<dbReference type="CDD" id="cd01746">
    <property type="entry name" value="GATase1_CTP_Synthase"/>
    <property type="match status" value="1"/>
</dbReference>
<feature type="binding site" evidence="11">
    <location>
        <begin position="153"/>
        <end position="155"/>
    </location>
    <ligand>
        <name>CTP</name>
        <dbReference type="ChEBI" id="CHEBI:37563"/>
        <note>allosteric inhibitor</note>
    </ligand>
</feature>
<feature type="binding site" evidence="11">
    <location>
        <begin position="13"/>
        <end position="18"/>
    </location>
    <ligand>
        <name>ATP</name>
        <dbReference type="ChEBI" id="CHEBI:30616"/>
    </ligand>
</feature>
<dbReference type="Pfam" id="PF06418">
    <property type="entry name" value="CTP_synth_N"/>
    <property type="match status" value="1"/>
</dbReference>
<feature type="binding site" evidence="11">
    <location>
        <position position="12"/>
    </location>
    <ligand>
        <name>UTP</name>
        <dbReference type="ChEBI" id="CHEBI:46398"/>
    </ligand>
</feature>
<dbReference type="NCBIfam" id="TIGR00337">
    <property type="entry name" value="PyrG"/>
    <property type="match status" value="1"/>
</dbReference>
<dbReference type="CDD" id="cd03113">
    <property type="entry name" value="CTPS_N"/>
    <property type="match status" value="1"/>
</dbReference>
<evidence type="ECO:0000259" key="12">
    <source>
        <dbReference type="Pfam" id="PF00117"/>
    </source>
</evidence>
<reference evidence="14 15" key="1">
    <citation type="submission" date="2023-06" db="EMBL/GenBank/DDBJ databases">
        <title>Genome sequence of Methancorpusculaceae sp. Cs1.</title>
        <authorList>
            <person name="Protasov E."/>
            <person name="Platt K."/>
            <person name="Poehlein A."/>
            <person name="Daniel R."/>
            <person name="Brune A."/>
        </authorList>
    </citation>
    <scope>NUCLEOTIDE SEQUENCE [LARGE SCALE GENOMIC DNA]</scope>
    <source>
        <strain evidence="14 15">Cs1</strain>
    </source>
</reference>
<feature type="binding site" evidence="11">
    <location>
        <position position="246"/>
    </location>
    <ligand>
        <name>ATP</name>
        <dbReference type="ChEBI" id="CHEBI:30616"/>
    </ligand>
</feature>
<evidence type="ECO:0000256" key="5">
    <source>
        <dbReference type="ARBA" id="ARBA00022741"/>
    </source>
</evidence>
<evidence type="ECO:0000256" key="2">
    <source>
        <dbReference type="ARBA" id="ARBA00007533"/>
    </source>
</evidence>
<keyword evidence="3 11" id="KW-0436">Ligase</keyword>
<feature type="binding site" evidence="11">
    <location>
        <begin position="378"/>
        <end position="381"/>
    </location>
    <ligand>
        <name>L-glutamine</name>
        <dbReference type="ChEBI" id="CHEBI:58359"/>
    </ligand>
</feature>
<feature type="active site" description="Nucleophile; for glutamine hydrolysis" evidence="11">
    <location>
        <position position="377"/>
    </location>
</feature>
<evidence type="ECO:0000256" key="7">
    <source>
        <dbReference type="ARBA" id="ARBA00022842"/>
    </source>
</evidence>
<dbReference type="GO" id="GO:0044210">
    <property type="term" value="P:'de novo' CTP biosynthetic process"/>
    <property type="evidence" value="ECO:0007669"/>
    <property type="project" value="UniProtKB-UniRule"/>
</dbReference>
<feature type="binding site" evidence="11">
    <location>
        <begin position="192"/>
        <end position="197"/>
    </location>
    <ligand>
        <name>UTP</name>
        <dbReference type="ChEBI" id="CHEBI:46398"/>
    </ligand>
</feature>
<feature type="binding site" evidence="11">
    <location>
        <position position="70"/>
    </location>
    <ligand>
        <name>Mg(2+)</name>
        <dbReference type="ChEBI" id="CHEBI:18420"/>
    </ligand>
</feature>
<dbReference type="InterPro" id="IPR033828">
    <property type="entry name" value="GATase1_CTP_Synthase"/>
</dbReference>
<keyword evidence="6 11" id="KW-0067">ATP-binding</keyword>
<evidence type="ECO:0000256" key="10">
    <source>
        <dbReference type="ARBA" id="ARBA00047781"/>
    </source>
</evidence>
<name>A0AAE4MHV4_9EURY</name>
<protein>
    <recommendedName>
        <fullName evidence="11">CTP synthase</fullName>
        <ecNumber evidence="11">6.3.4.2</ecNumber>
    </recommendedName>
    <alternativeName>
        <fullName evidence="11">Cytidine 5'-triphosphate synthase</fullName>
    </alternativeName>
    <alternativeName>
        <fullName evidence="11">Cytidine triphosphate synthetase</fullName>
        <shortName evidence="11">CTP synthetase</shortName>
        <shortName evidence="11">CTPS</shortName>
    </alternativeName>
    <alternativeName>
        <fullName evidence="11">UTP--ammonia ligase</fullName>
    </alternativeName>
</protein>
<dbReference type="EMBL" id="JAWDKB010000009">
    <property type="protein sequence ID" value="MDV0444436.1"/>
    <property type="molecule type" value="Genomic_DNA"/>
</dbReference>
<feature type="binding site" evidence="11">
    <location>
        <position position="146"/>
    </location>
    <ligand>
        <name>Mg(2+)</name>
        <dbReference type="ChEBI" id="CHEBI:18420"/>
    </ligand>
</feature>
<accession>A0AAE4MHV4</accession>
<keyword evidence="4 11" id="KW-0479">Metal-binding</keyword>
<feature type="binding site" evidence="11">
    <location>
        <position position="401"/>
    </location>
    <ligand>
        <name>L-glutamine</name>
        <dbReference type="ChEBI" id="CHEBI:58359"/>
    </ligand>
</feature>
<dbReference type="AlphaFoldDB" id="A0AAE4MHV4"/>
<feature type="active site" evidence="11">
    <location>
        <position position="499"/>
    </location>
</feature>
<keyword evidence="9 11" id="KW-0665">Pyrimidine biosynthesis</keyword>
<feature type="binding site" evidence="11">
    <location>
        <position position="350"/>
    </location>
    <ligand>
        <name>L-glutamine</name>
        <dbReference type="ChEBI" id="CHEBI:58359"/>
    </ligand>
</feature>
<dbReference type="SUPFAM" id="SSF52540">
    <property type="entry name" value="P-loop containing nucleoside triphosphate hydrolases"/>
    <property type="match status" value="1"/>
</dbReference>
<dbReference type="FunFam" id="3.40.50.880:FF:000002">
    <property type="entry name" value="CTP synthase"/>
    <property type="match status" value="1"/>
</dbReference>
<dbReference type="InterPro" id="IPR027417">
    <property type="entry name" value="P-loop_NTPase"/>
</dbReference>
<feature type="binding site" evidence="11">
    <location>
        <begin position="192"/>
        <end position="197"/>
    </location>
    <ligand>
        <name>CTP</name>
        <dbReference type="ChEBI" id="CHEBI:37563"/>
        <note>allosteric inhibitor</note>
    </ligand>
</feature>
<dbReference type="InterPro" id="IPR017926">
    <property type="entry name" value="GATASE"/>
</dbReference>
<dbReference type="Gene3D" id="3.40.50.880">
    <property type="match status" value="1"/>
</dbReference>
<comment type="catalytic activity">
    <reaction evidence="11">
        <text>L-glutamine + H2O = L-glutamate + NH4(+)</text>
        <dbReference type="Rhea" id="RHEA:15889"/>
        <dbReference type="ChEBI" id="CHEBI:15377"/>
        <dbReference type="ChEBI" id="CHEBI:28938"/>
        <dbReference type="ChEBI" id="CHEBI:29985"/>
        <dbReference type="ChEBI" id="CHEBI:58359"/>
    </reaction>
</comment>
<comment type="miscellaneous">
    <text evidence="11">CTPSs have evolved a hybrid strategy for distinguishing between UTP and CTP. The overlapping regions of the product feedback inhibitory and substrate sites recognize a common feature in both compounds, the triphosphate moiety. To differentiate isosteric substrate and product pyrimidine rings, an additional pocket far from the expected kinase/ligase catalytic site, specifically recognizes the cytosine and ribose portions of the product inhibitor.</text>
</comment>
<evidence type="ECO:0000256" key="1">
    <source>
        <dbReference type="ARBA" id="ARBA00005171"/>
    </source>
</evidence>
<dbReference type="HAMAP" id="MF_01227">
    <property type="entry name" value="PyrG"/>
    <property type="match status" value="1"/>
</dbReference>
<feature type="active site" evidence="11">
    <location>
        <position position="501"/>
    </location>
</feature>
<feature type="binding site" evidence="11">
    <location>
        <position position="12"/>
    </location>
    <ligand>
        <name>CTP</name>
        <dbReference type="ChEBI" id="CHEBI:37563"/>
        <note>allosteric inhibitor</note>
    </ligand>
</feature>
<dbReference type="Gene3D" id="3.40.50.300">
    <property type="entry name" value="P-loop containing nucleotide triphosphate hydrolases"/>
    <property type="match status" value="1"/>
</dbReference>
<dbReference type="FunFam" id="3.40.50.300:FF:000009">
    <property type="entry name" value="CTP synthase"/>
    <property type="match status" value="1"/>
</dbReference>
<comment type="caution">
    <text evidence="11">Lacks conserved residue(s) required for the propagation of feature annotation.</text>
</comment>
<dbReference type="GO" id="GO:0042802">
    <property type="term" value="F:identical protein binding"/>
    <property type="evidence" value="ECO:0007669"/>
    <property type="project" value="TreeGrafter"/>
</dbReference>
<dbReference type="SUPFAM" id="SSF52317">
    <property type="entry name" value="Class I glutamine amidotransferase-like"/>
    <property type="match status" value="1"/>
</dbReference>
<comment type="activity regulation">
    <text evidence="11">Allosterically activated by GTP, when glutamine is the substrate; GTP has no effect on the reaction when ammonia is the substrate. The allosteric effector GTP functions by stabilizing the protein conformation that binds the tetrahedral intermediate(s) formed during glutamine hydrolysis. Inhibited by the product CTP, via allosteric rather than competitive inhibition.</text>
</comment>
<keyword evidence="8 11" id="KW-0315">Glutamine amidotransferase</keyword>
<evidence type="ECO:0000259" key="13">
    <source>
        <dbReference type="Pfam" id="PF06418"/>
    </source>
</evidence>
<evidence type="ECO:0000256" key="8">
    <source>
        <dbReference type="ARBA" id="ARBA00022962"/>
    </source>
</evidence>
<evidence type="ECO:0000256" key="11">
    <source>
        <dbReference type="HAMAP-Rule" id="MF_01227"/>
    </source>
</evidence>
<feature type="binding site" evidence="11">
    <location>
        <position position="70"/>
    </location>
    <ligand>
        <name>ATP</name>
        <dbReference type="ChEBI" id="CHEBI:30616"/>
    </ligand>
</feature>
<dbReference type="InterPro" id="IPR029062">
    <property type="entry name" value="Class_I_gatase-like"/>
</dbReference>
<evidence type="ECO:0000256" key="9">
    <source>
        <dbReference type="ARBA" id="ARBA00022975"/>
    </source>
</evidence>
<evidence type="ECO:0000256" key="6">
    <source>
        <dbReference type="ARBA" id="ARBA00022840"/>
    </source>
</evidence>
<feature type="binding site" evidence="11">
    <location>
        <position position="228"/>
    </location>
    <ligand>
        <name>UTP</name>
        <dbReference type="ChEBI" id="CHEBI:46398"/>
    </ligand>
</feature>
<comment type="pathway">
    <text evidence="1 11">Pyrimidine metabolism; CTP biosynthesis via de novo pathway; CTP from UDP: step 2/2.</text>
</comment>
<dbReference type="NCBIfam" id="NF003792">
    <property type="entry name" value="PRK05380.1"/>
    <property type="match status" value="1"/>
</dbReference>
<evidence type="ECO:0000313" key="15">
    <source>
        <dbReference type="Proteomes" id="UP001283212"/>
    </source>
</evidence>
<dbReference type="PANTHER" id="PTHR11550:SF0">
    <property type="entry name" value="CTP SYNTHASE-RELATED"/>
    <property type="match status" value="1"/>
</dbReference>
<feature type="binding site" evidence="11">
    <location>
        <position position="456"/>
    </location>
    <ligand>
        <name>L-glutamine</name>
        <dbReference type="ChEBI" id="CHEBI:58359"/>
    </ligand>
</feature>
<comment type="caution">
    <text evidence="14">The sequence shown here is derived from an EMBL/GenBank/DDBJ whole genome shotgun (WGS) entry which is preliminary data.</text>
</comment>
<comment type="function">
    <text evidence="11">Catalyzes the ATP-dependent amination of UTP to CTP with either L-glutamine or ammonia as the source of nitrogen. Regulates intracellular CTP levels through interactions with the four ribonucleotide triphosphates.</text>
</comment>
<gene>
    <name evidence="11 14" type="primary">pyrG</name>
    <name evidence="14" type="ORF">McpCs1_18470</name>
</gene>
<proteinExistence type="inferred from homology"/>
<dbReference type="GO" id="GO:0019856">
    <property type="term" value="P:pyrimidine nucleobase biosynthetic process"/>
    <property type="evidence" value="ECO:0007669"/>
    <property type="project" value="TreeGrafter"/>
</dbReference>
<keyword evidence="15" id="KW-1185">Reference proteome</keyword>
<dbReference type="Proteomes" id="UP001283212">
    <property type="component" value="Unassembled WGS sequence"/>
</dbReference>
<organism evidence="14 15">
    <name type="scientific">Methanorbis rubei</name>
    <dbReference type="NCBI Taxonomy" id="3028300"/>
    <lineage>
        <taxon>Archaea</taxon>
        <taxon>Methanobacteriati</taxon>
        <taxon>Methanobacteriota</taxon>
        <taxon>Stenosarchaea group</taxon>
        <taxon>Methanomicrobia</taxon>
        <taxon>Methanomicrobiales</taxon>
        <taxon>Methanocorpusculaceae</taxon>
        <taxon>Methanorbis</taxon>
    </lineage>
</organism>
<comment type="catalytic activity">
    <reaction evidence="11">
        <text>UTP + NH4(+) + ATP = CTP + ADP + phosphate + 2 H(+)</text>
        <dbReference type="Rhea" id="RHEA:16597"/>
        <dbReference type="ChEBI" id="CHEBI:15378"/>
        <dbReference type="ChEBI" id="CHEBI:28938"/>
        <dbReference type="ChEBI" id="CHEBI:30616"/>
        <dbReference type="ChEBI" id="CHEBI:37563"/>
        <dbReference type="ChEBI" id="CHEBI:43474"/>
        <dbReference type="ChEBI" id="CHEBI:46398"/>
        <dbReference type="ChEBI" id="CHEBI:456216"/>
    </reaction>
</comment>
<comment type="subunit">
    <text evidence="11">Homotetramer.</text>
</comment>
<dbReference type="EC" id="6.3.4.2" evidence="11"/>
<dbReference type="PANTHER" id="PTHR11550">
    <property type="entry name" value="CTP SYNTHASE"/>
    <property type="match status" value="1"/>
</dbReference>
<evidence type="ECO:0000256" key="3">
    <source>
        <dbReference type="ARBA" id="ARBA00022598"/>
    </source>
</evidence>
<feature type="domain" description="CTP synthase N-terminal" evidence="13">
    <location>
        <begin position="2"/>
        <end position="271"/>
    </location>
</feature>
<dbReference type="GO" id="GO:0005524">
    <property type="term" value="F:ATP binding"/>
    <property type="evidence" value="ECO:0007669"/>
    <property type="project" value="UniProtKB-KW"/>
</dbReference>
<feature type="region of interest" description="Amidoligase domain" evidence="11">
    <location>
        <begin position="1"/>
        <end position="271"/>
    </location>
</feature>
<dbReference type="GO" id="GO:0097268">
    <property type="term" value="C:cytoophidium"/>
    <property type="evidence" value="ECO:0007669"/>
    <property type="project" value="UniProtKB-ARBA"/>
</dbReference>
<dbReference type="InterPro" id="IPR004468">
    <property type="entry name" value="CTP_synthase"/>
</dbReference>
<dbReference type="RefSeq" id="WP_338096933.1">
    <property type="nucleotide sequence ID" value="NZ_JAWDKB010000009.1"/>
</dbReference>
<keyword evidence="5 11" id="KW-0547">Nucleotide-binding</keyword>
<comment type="similarity">
    <text evidence="2 11">Belongs to the CTP synthase family.</text>
</comment>
<feature type="domain" description="Glutamine amidotransferase" evidence="12">
    <location>
        <begin position="303"/>
        <end position="517"/>
    </location>
</feature>
<dbReference type="GO" id="GO:0003883">
    <property type="term" value="F:CTP synthase activity"/>
    <property type="evidence" value="ECO:0007669"/>
    <property type="project" value="UniProtKB-UniRule"/>
</dbReference>
<keyword evidence="7 11" id="KW-0460">Magnesium</keyword>
<sequence length="528" mass="58041">MKYVVVTGGVMSGLGKGITAASIGRILINRGYHVTSVKIDPYLNIDAGLMNPAQHGEVFVLKDGGEADLDLGNYERFLDIELTKDHNLTTGKIYSSVIQKERHGDYLGATVQIIPHITDEIKDRIKTAAESWIDKDGNHAEICIVEVGGTVGDIESMPFLEAVRQMHWEYGNGDFVLVHVTLLPADTMGDLKTKPTQHSVKALRELGLEADLIVGRSTLPVSLATKRKISSFCDVDVSAVISATTAPDTYLVPMELEKEGMADVLLPLLKLSPRTPDNSWYSLVSREYTNRITVGILTKYGVEDVYISIKEALKHAGRKLSTEVVIQWLDAEQYTTQDLADLDGILIPGGFGNRGIEGMINAITYARETGKPLLGLCLGFQLCTIEYARNVVGYKDATSSEIGDGTPVIAILPEQEGVDDLGGTMRLGDCPVDLAAGSRLAELYGATQIVERHRHRYEVNPEYIDEIESKGLRFSGRNGRRMEALELPGHPYFVATQFHPEFRSRPTRPSAPFVGFVQGCLDNHNRKV</sequence>
<dbReference type="PROSITE" id="PS51273">
    <property type="entry name" value="GATASE_TYPE_1"/>
    <property type="match status" value="1"/>
</dbReference>
<dbReference type="Pfam" id="PF00117">
    <property type="entry name" value="GATase"/>
    <property type="match status" value="1"/>
</dbReference>
<dbReference type="InterPro" id="IPR017456">
    <property type="entry name" value="CTP_synthase_N"/>
</dbReference>
<evidence type="ECO:0000256" key="4">
    <source>
        <dbReference type="ARBA" id="ARBA00022723"/>
    </source>
</evidence>